<comment type="caution">
    <text evidence="1">The sequence shown here is derived from an EMBL/GenBank/DDBJ whole genome shotgun (WGS) entry which is preliminary data.</text>
</comment>
<accession>A0A9P1J4L3</accession>
<protein>
    <submittedName>
        <fullName evidence="1">Uncharacterized protein</fullName>
    </submittedName>
</protein>
<organism evidence="1 2">
    <name type="scientific">Caenorhabditis angaria</name>
    <dbReference type="NCBI Taxonomy" id="860376"/>
    <lineage>
        <taxon>Eukaryota</taxon>
        <taxon>Metazoa</taxon>
        <taxon>Ecdysozoa</taxon>
        <taxon>Nematoda</taxon>
        <taxon>Chromadorea</taxon>
        <taxon>Rhabditida</taxon>
        <taxon>Rhabditina</taxon>
        <taxon>Rhabditomorpha</taxon>
        <taxon>Rhabditoidea</taxon>
        <taxon>Rhabditidae</taxon>
        <taxon>Peloderinae</taxon>
        <taxon>Caenorhabditis</taxon>
    </lineage>
</organism>
<evidence type="ECO:0000313" key="2">
    <source>
        <dbReference type="Proteomes" id="UP001152747"/>
    </source>
</evidence>
<proteinExistence type="predicted"/>
<dbReference type="AlphaFoldDB" id="A0A9P1J4L3"/>
<dbReference type="EMBL" id="CANHGI010000006">
    <property type="protein sequence ID" value="CAI5456545.1"/>
    <property type="molecule type" value="Genomic_DNA"/>
</dbReference>
<evidence type="ECO:0000313" key="1">
    <source>
        <dbReference type="EMBL" id="CAI5456545.1"/>
    </source>
</evidence>
<reference evidence="1" key="1">
    <citation type="submission" date="2022-11" db="EMBL/GenBank/DDBJ databases">
        <authorList>
            <person name="Kikuchi T."/>
        </authorList>
    </citation>
    <scope>NUCLEOTIDE SEQUENCE</scope>
    <source>
        <strain evidence="1">PS1010</strain>
    </source>
</reference>
<keyword evidence="2" id="KW-1185">Reference proteome</keyword>
<dbReference type="Proteomes" id="UP001152747">
    <property type="component" value="Unassembled WGS sequence"/>
</dbReference>
<name>A0A9P1J4L3_9PELO</name>
<sequence>MQGFKDFTRCVDYGVDWCQFPWRIAMIFDEVEDVQMQQLWKIEQDFHEISLDGMQLERNGIGERDSRILDENEKKKKGKRNSEALKEIEKLNNYLLIGQSIDFAKKDKMDGQKSAAYVDDKELSQSAHPTCDKIMATTRFQCVWTKSDCEEGGLCWMKMNWMLLFSENWRQENFLIANGSSSEKEQPIFQ</sequence>
<gene>
    <name evidence="1" type="ORF">CAMP_LOCUS19182</name>
</gene>